<feature type="compositionally biased region" description="Basic and acidic residues" evidence="1">
    <location>
        <begin position="483"/>
        <end position="502"/>
    </location>
</feature>
<feature type="compositionally biased region" description="Basic and acidic residues" evidence="1">
    <location>
        <begin position="429"/>
        <end position="439"/>
    </location>
</feature>
<feature type="compositionally biased region" description="Basic and acidic residues" evidence="1">
    <location>
        <begin position="288"/>
        <end position="301"/>
    </location>
</feature>
<evidence type="ECO:0000256" key="1">
    <source>
        <dbReference type="SAM" id="MobiDB-lite"/>
    </source>
</evidence>
<protein>
    <submittedName>
        <fullName evidence="2">Uncharacterized protein</fullName>
    </submittedName>
</protein>
<feature type="compositionally biased region" description="Polar residues" evidence="1">
    <location>
        <begin position="76"/>
        <end position="86"/>
    </location>
</feature>
<feature type="compositionally biased region" description="Polar residues" evidence="1">
    <location>
        <begin position="681"/>
        <end position="695"/>
    </location>
</feature>
<feature type="compositionally biased region" description="Polar residues" evidence="1">
    <location>
        <begin position="456"/>
        <end position="482"/>
    </location>
</feature>
<feature type="compositionally biased region" description="Low complexity" evidence="1">
    <location>
        <begin position="65"/>
        <end position="75"/>
    </location>
</feature>
<feature type="compositionally biased region" description="Basic residues" evidence="1">
    <location>
        <begin position="503"/>
        <end position="516"/>
    </location>
</feature>
<feature type="region of interest" description="Disordered" evidence="1">
    <location>
        <begin position="46"/>
        <end position="100"/>
    </location>
</feature>
<feature type="compositionally biased region" description="Basic residues" evidence="1">
    <location>
        <begin position="417"/>
        <end position="428"/>
    </location>
</feature>
<feature type="region of interest" description="Disordered" evidence="1">
    <location>
        <begin position="250"/>
        <end position="704"/>
    </location>
</feature>
<evidence type="ECO:0000313" key="2">
    <source>
        <dbReference type="EMBL" id="CAE0716850.1"/>
    </source>
</evidence>
<proteinExistence type="predicted"/>
<dbReference type="EMBL" id="HBIX01012930">
    <property type="protein sequence ID" value="CAE0716850.1"/>
    <property type="molecule type" value="Transcribed_RNA"/>
</dbReference>
<feature type="compositionally biased region" description="Basic and acidic residues" evidence="1">
    <location>
        <begin position="47"/>
        <end position="64"/>
    </location>
</feature>
<sequence>MNIYTLHKEGSFQPPAPNGDSEIIGLLQSTIRNNGNSNTLLPTVVEETERSANKNSQHPEKEKSSSSNTSITSRTGVETVSSSGEKTTSRKNSLRDGTRRLDQEIKNIDAIGVTAANGTTAEATARINQAPSNHLSSSLPNHHQNMHNNNDDWKNRLYSSSSAHAHVLANANAHAQHVNYNNYQRFATSLIEIQAKNEFMVFDNDTDVISHLTNPPEIRTSPLEDRYLVIDHNQFAVQDDLVSTVSLPRALTKKKSSKSSKDKSSSGNRSSKSKNKGSNNKPNATSPSDDKDDIKRLERRSSSKKKKKSSTRKKQKSADKLQLQKRSSSTSSSNFNVKVNTPQEEETKGAKGNDKPKQSEPMLRAEENEREQPKVRLSTFCNESDLRDASNGNSNSTTNSSFKSNGSGGRNSSQKSRSTRRGGKRRSHRNIDQQDHQLEQEQQEEESNYPKGTFEHQGQSLFRRMSTSSGSKNVNGSTTATTEKTKSQQDAHAHHNAEEAHSKNGKKQHERQKKLGNRTSCETATASKTALTSLQVAMLSLPPNGTNKKSKTTIGDHLKTSSTSTTTSGNINSNLHRNNSLDSSNKSGRTSFHEENIYEADDGGEQKKQNRKTKNGLQQHPGYELQPDLGTNPTLSTLSSSSTDKRNKTKKWWQRPSFHHKKKKKKKQQRSTSDKKIGNVSGHSSCDDQQQQKPATRNRRRSWG</sequence>
<dbReference type="AlphaFoldDB" id="A0A7S4AJE4"/>
<feature type="compositionally biased region" description="Basic residues" evidence="1">
    <location>
        <begin position="647"/>
        <end position="669"/>
    </location>
</feature>
<feature type="compositionally biased region" description="Basic and acidic residues" evidence="1">
    <location>
        <begin position="1"/>
        <end position="10"/>
    </location>
</feature>
<feature type="compositionally biased region" description="Low complexity" evidence="1">
    <location>
        <begin position="523"/>
        <end position="534"/>
    </location>
</feature>
<name>A0A7S4AJE4_9STRA</name>
<feature type="compositionally biased region" description="Low complexity" evidence="1">
    <location>
        <begin position="265"/>
        <end position="281"/>
    </location>
</feature>
<feature type="compositionally biased region" description="Basic residues" evidence="1">
    <location>
        <begin position="302"/>
        <end position="315"/>
    </location>
</feature>
<accession>A0A7S4AJE4</accession>
<feature type="compositionally biased region" description="Polar residues" evidence="1">
    <location>
        <begin position="569"/>
        <end position="590"/>
    </location>
</feature>
<organism evidence="2">
    <name type="scientific">Pseudo-nitzschia australis</name>
    <dbReference type="NCBI Taxonomy" id="44445"/>
    <lineage>
        <taxon>Eukaryota</taxon>
        <taxon>Sar</taxon>
        <taxon>Stramenopiles</taxon>
        <taxon>Ochrophyta</taxon>
        <taxon>Bacillariophyta</taxon>
        <taxon>Bacillariophyceae</taxon>
        <taxon>Bacillariophycidae</taxon>
        <taxon>Bacillariales</taxon>
        <taxon>Bacillariaceae</taxon>
        <taxon>Pseudo-nitzschia</taxon>
    </lineage>
</organism>
<reference evidence="2" key="1">
    <citation type="submission" date="2021-01" db="EMBL/GenBank/DDBJ databases">
        <authorList>
            <person name="Corre E."/>
            <person name="Pelletier E."/>
            <person name="Niang G."/>
            <person name="Scheremetjew M."/>
            <person name="Finn R."/>
            <person name="Kale V."/>
            <person name="Holt S."/>
            <person name="Cochrane G."/>
            <person name="Meng A."/>
            <person name="Brown T."/>
            <person name="Cohen L."/>
        </authorList>
    </citation>
    <scope>NUCLEOTIDE SEQUENCE</scope>
    <source>
        <strain evidence="2">10249 10 AB</strain>
    </source>
</reference>
<gene>
    <name evidence="2" type="ORF">PAUS00366_LOCUS9602</name>
</gene>
<feature type="compositionally biased region" description="Basic and acidic residues" evidence="1">
    <location>
        <begin position="345"/>
        <end position="374"/>
    </location>
</feature>
<feature type="region of interest" description="Disordered" evidence="1">
    <location>
        <begin position="1"/>
        <end position="21"/>
    </location>
</feature>
<feature type="compositionally biased region" description="Low complexity" evidence="1">
    <location>
        <begin position="390"/>
        <end position="416"/>
    </location>
</feature>